<dbReference type="CDD" id="cd06155">
    <property type="entry name" value="eu_AANH_C_1"/>
    <property type="match status" value="1"/>
</dbReference>
<dbReference type="Gene3D" id="3.90.1490.10">
    <property type="entry name" value="putative n-type atp pyrophosphatase, domain 2"/>
    <property type="match status" value="1"/>
</dbReference>
<evidence type="ECO:0000259" key="13">
    <source>
        <dbReference type="Pfam" id="PF01902"/>
    </source>
</evidence>
<dbReference type="InterPro" id="IPR014729">
    <property type="entry name" value="Rossmann-like_a/b/a_fold"/>
</dbReference>
<keyword evidence="6" id="KW-0547">Nucleotide-binding</keyword>
<evidence type="ECO:0000256" key="8">
    <source>
        <dbReference type="ARBA" id="ARBA00029814"/>
    </source>
</evidence>
<dbReference type="FunFam" id="3.90.1490.10:FF:000001">
    <property type="entry name" value="Diphthine--ammonia ligase"/>
    <property type="match status" value="1"/>
</dbReference>
<dbReference type="InterPro" id="IPR035959">
    <property type="entry name" value="RutC-like_sf"/>
</dbReference>
<dbReference type="Proteomes" id="UP000749559">
    <property type="component" value="Unassembled WGS sequence"/>
</dbReference>
<keyword evidence="5" id="KW-0436">Ligase</keyword>
<accession>A0A8S4PLL0</accession>
<keyword evidence="7" id="KW-0067">ATP-binding</keyword>
<evidence type="ECO:0000256" key="12">
    <source>
        <dbReference type="ARBA" id="ARBA00048108"/>
    </source>
</evidence>
<organism evidence="14 15">
    <name type="scientific">Owenia fusiformis</name>
    <name type="common">Polychaete worm</name>
    <dbReference type="NCBI Taxonomy" id="6347"/>
    <lineage>
        <taxon>Eukaryota</taxon>
        <taxon>Metazoa</taxon>
        <taxon>Spiralia</taxon>
        <taxon>Lophotrochozoa</taxon>
        <taxon>Annelida</taxon>
        <taxon>Polychaeta</taxon>
        <taxon>Sedentaria</taxon>
        <taxon>Canalipalpata</taxon>
        <taxon>Sabellida</taxon>
        <taxon>Oweniida</taxon>
        <taxon>Oweniidae</taxon>
        <taxon>Owenia</taxon>
    </lineage>
</organism>
<comment type="catalytic activity">
    <reaction evidence="12">
        <text>diphthine-[translation elongation factor 2] + NH4(+) + ATP = diphthamide-[translation elongation factor 2] + AMP + diphosphate + H(+)</text>
        <dbReference type="Rhea" id="RHEA:19753"/>
        <dbReference type="Rhea" id="RHEA-COMP:10172"/>
        <dbReference type="Rhea" id="RHEA-COMP:10174"/>
        <dbReference type="ChEBI" id="CHEBI:15378"/>
        <dbReference type="ChEBI" id="CHEBI:16692"/>
        <dbReference type="ChEBI" id="CHEBI:28938"/>
        <dbReference type="ChEBI" id="CHEBI:30616"/>
        <dbReference type="ChEBI" id="CHEBI:33019"/>
        <dbReference type="ChEBI" id="CHEBI:82696"/>
        <dbReference type="ChEBI" id="CHEBI:456215"/>
        <dbReference type="EC" id="6.3.1.14"/>
    </reaction>
</comment>
<dbReference type="AlphaFoldDB" id="A0A8S4PLL0"/>
<name>A0A8S4PLL0_OWEFU</name>
<protein>
    <recommendedName>
        <fullName evidence="4">Diphthine--ammonia ligase</fullName>
        <ecNumber evidence="3">6.3.1.14</ecNumber>
    </recommendedName>
    <alternativeName>
        <fullName evidence="9">ATP-binding domain-containing protein 4</fullName>
    </alternativeName>
    <alternativeName>
        <fullName evidence="8">Diphthamide synthase</fullName>
    </alternativeName>
    <alternativeName>
        <fullName evidence="10">Diphthamide synthetase</fullName>
    </alternativeName>
    <alternativeName>
        <fullName evidence="11">Protein DPH6 homolog</fullName>
    </alternativeName>
</protein>
<dbReference type="Pfam" id="PF01902">
    <property type="entry name" value="Diphthami_syn_2"/>
    <property type="match status" value="1"/>
</dbReference>
<dbReference type="CDD" id="cd01994">
    <property type="entry name" value="AANH_PF0828-like"/>
    <property type="match status" value="1"/>
</dbReference>
<evidence type="ECO:0000256" key="4">
    <source>
        <dbReference type="ARBA" id="ARBA00018426"/>
    </source>
</evidence>
<evidence type="ECO:0000256" key="10">
    <source>
        <dbReference type="ARBA" id="ARBA00031552"/>
    </source>
</evidence>
<evidence type="ECO:0000313" key="14">
    <source>
        <dbReference type="EMBL" id="CAH1792462.1"/>
    </source>
</evidence>
<dbReference type="NCBIfam" id="TIGR00290">
    <property type="entry name" value="MJ0570_dom"/>
    <property type="match status" value="1"/>
</dbReference>
<gene>
    <name evidence="14" type="ORF">OFUS_LOCUS17422</name>
</gene>
<dbReference type="EC" id="6.3.1.14" evidence="3"/>
<evidence type="ECO:0000256" key="2">
    <source>
        <dbReference type="ARBA" id="ARBA00008496"/>
    </source>
</evidence>
<evidence type="ECO:0000256" key="11">
    <source>
        <dbReference type="ARBA" id="ARBA00032849"/>
    </source>
</evidence>
<dbReference type="Gene3D" id="3.30.1330.40">
    <property type="entry name" value="RutC-like"/>
    <property type="match status" value="2"/>
</dbReference>
<dbReference type="PANTHER" id="PTHR12196">
    <property type="entry name" value="DOMAIN OF UNKNOWN FUNCTION 71 DUF71 -CONTAINING PROTEIN"/>
    <property type="match status" value="1"/>
</dbReference>
<comment type="similarity">
    <text evidence="2">Belongs to the Diphthine--ammonia ligase family.</text>
</comment>
<dbReference type="InterPro" id="IPR002761">
    <property type="entry name" value="Diphthami_syn_dom"/>
</dbReference>
<evidence type="ECO:0000256" key="6">
    <source>
        <dbReference type="ARBA" id="ARBA00022741"/>
    </source>
</evidence>
<comment type="pathway">
    <text evidence="1">Protein modification; peptidyl-diphthamide biosynthesis.</text>
</comment>
<dbReference type="SUPFAM" id="SSF52402">
    <property type="entry name" value="Adenine nucleotide alpha hydrolases-like"/>
    <property type="match status" value="1"/>
</dbReference>
<comment type="caution">
    <text evidence="14">The sequence shown here is derived from an EMBL/GenBank/DDBJ whole genome shotgun (WGS) entry which is preliminary data.</text>
</comment>
<evidence type="ECO:0000256" key="3">
    <source>
        <dbReference type="ARBA" id="ARBA00012089"/>
    </source>
</evidence>
<dbReference type="FunFam" id="3.30.1330.40:FF:000010">
    <property type="entry name" value="Diphthine--ammonia ligase"/>
    <property type="match status" value="1"/>
</dbReference>
<dbReference type="OrthoDB" id="686384at2759"/>
<sequence length="688" mass="77688">MKVVALISGGKDSCYNMMQCVAEGHDIVALANLKPKDTDEMDSFMFQTVGHHAIDIYAEAMGLPLYRRVIEGSNIQQHMDYEATENDEVEDMYQLLKEVKEEHQIEGVSVGAVLSDYQRIRVENVCIRLGLTSLAYLWQRDQKELLNEMICCDIDAIILKVATLGLTPDEHLGISIRQIYPHMLLMKEKYGLNICGEGGEYETFTLDCPLFNKRIAIDDKEVVIHSADAFAPVGYINIKQAHLEDKPIIRGSTPLQRLKDLPMKKSSDLLRDLYTFSVDVIPTCEQCELNRQSVEDDAGYIKVYESGNFYVSCLYGLKKEGSSPGDIMQTIIEKLKSVLEQKSLGLQQLIAVHLYVQDMKDFAEINLVYKSYFGINPPVRVCVQADLPENVLIQIDCLGHVERESSPHCNTMHVQSLSHWAPANIGPYSQAVQFGDFVYVAGQIALCPATLQLVEGGIIPQTKLSLRHVAMVLQAMDPHCILTSIVSAVCYVTDSEYVRYVQKEWKDALEAFQISPKWREAPTTEGLLEIVVVPALPRGALVEWQVYANTKKNDEWSRAISIKQSPGHYKINLDYHYPPRDYDPSVFGGLKISVELSKVAKEDLEYERLLIKILATYQSILNHKQLNFINAPGLTVFYKYDIVHLRQLSQALKAQLTQFCKGPNNIPPVTYVPVRGFENPDHVLSIVH</sequence>
<dbReference type="PANTHER" id="PTHR12196:SF2">
    <property type="entry name" value="DIPHTHINE--AMMONIA LIGASE"/>
    <property type="match status" value="1"/>
</dbReference>
<keyword evidence="15" id="KW-1185">Reference proteome</keyword>
<dbReference type="CDD" id="cd06156">
    <property type="entry name" value="eu_AANH_C_2"/>
    <property type="match status" value="1"/>
</dbReference>
<dbReference type="Pfam" id="PF01042">
    <property type="entry name" value="Ribonuc_L-PSP"/>
    <property type="match status" value="2"/>
</dbReference>
<evidence type="ECO:0000256" key="9">
    <source>
        <dbReference type="ARBA" id="ARBA00031202"/>
    </source>
</evidence>
<dbReference type="GO" id="GO:0017183">
    <property type="term" value="P:protein histidyl modification to diphthamide"/>
    <property type="evidence" value="ECO:0007669"/>
    <property type="project" value="TreeGrafter"/>
</dbReference>
<evidence type="ECO:0000256" key="5">
    <source>
        <dbReference type="ARBA" id="ARBA00022598"/>
    </source>
</evidence>
<dbReference type="Gene3D" id="3.40.50.620">
    <property type="entry name" value="HUPs"/>
    <property type="match status" value="1"/>
</dbReference>
<evidence type="ECO:0000313" key="15">
    <source>
        <dbReference type="Proteomes" id="UP000749559"/>
    </source>
</evidence>
<dbReference type="FunFam" id="3.40.50.620:FF:000069">
    <property type="entry name" value="diphthine--ammonia ligase"/>
    <property type="match status" value="1"/>
</dbReference>
<dbReference type="GO" id="GO:0017178">
    <property type="term" value="F:diphthine-ammonia ligase activity"/>
    <property type="evidence" value="ECO:0007669"/>
    <property type="project" value="UniProtKB-EC"/>
</dbReference>
<dbReference type="InterPro" id="IPR006175">
    <property type="entry name" value="YjgF/YER057c/UK114"/>
</dbReference>
<evidence type="ECO:0000256" key="7">
    <source>
        <dbReference type="ARBA" id="ARBA00022840"/>
    </source>
</evidence>
<proteinExistence type="inferred from homology"/>
<dbReference type="SUPFAM" id="SSF55298">
    <property type="entry name" value="YjgF-like"/>
    <property type="match status" value="2"/>
</dbReference>
<dbReference type="EMBL" id="CAIIXF020000008">
    <property type="protein sequence ID" value="CAH1792462.1"/>
    <property type="molecule type" value="Genomic_DNA"/>
</dbReference>
<evidence type="ECO:0000256" key="1">
    <source>
        <dbReference type="ARBA" id="ARBA00005156"/>
    </source>
</evidence>
<dbReference type="GO" id="GO:0005524">
    <property type="term" value="F:ATP binding"/>
    <property type="evidence" value="ECO:0007669"/>
    <property type="project" value="UniProtKB-KW"/>
</dbReference>
<reference evidence="14" key="1">
    <citation type="submission" date="2022-03" db="EMBL/GenBank/DDBJ databases">
        <authorList>
            <person name="Martin C."/>
        </authorList>
    </citation>
    <scope>NUCLEOTIDE SEQUENCE</scope>
</reference>
<feature type="domain" description="Diphthamide synthase" evidence="13">
    <location>
        <begin position="1"/>
        <end position="229"/>
    </location>
</feature>
<dbReference type="InterPro" id="IPR030662">
    <property type="entry name" value="DPH6/MJ0570"/>
</dbReference>